<reference evidence="4" key="1">
    <citation type="journal article" date="2019" name="Int. J. Syst. Evol. Microbiol.">
        <title>The Global Catalogue of Microorganisms (GCM) 10K type strain sequencing project: providing services to taxonomists for standard genome sequencing and annotation.</title>
        <authorList>
            <consortium name="The Broad Institute Genomics Platform"/>
            <consortium name="The Broad Institute Genome Sequencing Center for Infectious Disease"/>
            <person name="Wu L."/>
            <person name="Ma J."/>
        </authorList>
    </citation>
    <scope>NUCLEOTIDE SEQUENCE [LARGE SCALE GENOMIC DNA]</scope>
    <source>
        <strain evidence="4">JCM 18409</strain>
    </source>
</reference>
<organism evidence="3 4">
    <name type="scientific">Streptomyces siamensis</name>
    <dbReference type="NCBI Taxonomy" id="1274986"/>
    <lineage>
        <taxon>Bacteria</taxon>
        <taxon>Bacillati</taxon>
        <taxon>Actinomycetota</taxon>
        <taxon>Actinomycetes</taxon>
        <taxon>Kitasatosporales</taxon>
        <taxon>Streptomycetaceae</taxon>
        <taxon>Streptomyces</taxon>
    </lineage>
</organism>
<keyword evidence="2" id="KW-1133">Transmembrane helix</keyword>
<evidence type="ECO:0000313" key="4">
    <source>
        <dbReference type="Proteomes" id="UP001501759"/>
    </source>
</evidence>
<name>A0ABP9JMW4_9ACTN</name>
<evidence type="ECO:0000313" key="3">
    <source>
        <dbReference type="EMBL" id="GAA5037186.1"/>
    </source>
</evidence>
<accession>A0ABP9JMW4</accession>
<evidence type="ECO:0000256" key="1">
    <source>
        <dbReference type="SAM" id="MobiDB-lite"/>
    </source>
</evidence>
<sequence>MVSSQMPWQAMQACTQSCISLLMAVIVPGWFMVMALLLGVMGPGAGPVPYRGTPGGHLAPSGGRERSAPHAAPAGRRKPPEASGGFRRRYAVRLSATASRYGRLRAITMRWTWLVPS</sequence>
<evidence type="ECO:0000256" key="2">
    <source>
        <dbReference type="SAM" id="Phobius"/>
    </source>
</evidence>
<protein>
    <submittedName>
        <fullName evidence="3">Uncharacterized protein</fullName>
    </submittedName>
</protein>
<keyword evidence="2" id="KW-0472">Membrane</keyword>
<feature type="region of interest" description="Disordered" evidence="1">
    <location>
        <begin position="49"/>
        <end position="84"/>
    </location>
</feature>
<dbReference type="EMBL" id="BAABKB010000046">
    <property type="protein sequence ID" value="GAA5037186.1"/>
    <property type="molecule type" value="Genomic_DNA"/>
</dbReference>
<keyword evidence="4" id="KW-1185">Reference proteome</keyword>
<comment type="caution">
    <text evidence="3">The sequence shown here is derived from an EMBL/GenBank/DDBJ whole genome shotgun (WGS) entry which is preliminary data.</text>
</comment>
<keyword evidence="2" id="KW-0812">Transmembrane</keyword>
<gene>
    <name evidence="3" type="ORF">GCM10023335_85070</name>
</gene>
<feature type="transmembrane region" description="Helical" evidence="2">
    <location>
        <begin position="21"/>
        <end position="41"/>
    </location>
</feature>
<dbReference type="Proteomes" id="UP001501759">
    <property type="component" value="Unassembled WGS sequence"/>
</dbReference>
<proteinExistence type="predicted"/>